<dbReference type="PANTHER" id="PTHR47447:SF17">
    <property type="entry name" value="OS12G0638900 PROTEIN"/>
    <property type="match status" value="1"/>
</dbReference>
<sequence>MVQRDWWNGLPLPDPQKPSALHARGTLDVGRTDKSKFEVEMKRQRKRLLNAFLLQDWTLALAVLNQLAAGDCTYNTLDISIYDRSIGACRSAGNWQLANFFLVSMRCQRTFADAVCCSNAMSTCSKELQWHAATAMLQQMFIQAVVPDLVCLGAVLGTLQSAADLPVWTNALAILQQHPATSGSNICCNACISSCVQWTMTLDLLHGMAAAAVQRDGISISTTIASAEDRRYWQLALSLSPWHLSPDLAHATNACNALSSALEKSGQWQRSLQILLSMIPRQIRPDPMTCNSVISACEKVAVWDMALDLLPRAQHDIYSFSAVASACVNVAEGRKWRCALYVVNSMEQHGVKGSSITLSTGVVACELGRFWQGAVGILSKTLPRISPDLVLQNAAIRGVGSAASWRNALQLLRGSGLQDALSFQGALEMCERAGRGSQAPALLEGALAAVAATKALPKQETAGSNVWAPLDRIHEELGQPRQPMAPPAVSAPSTKAAQAMPGDAQKLAAPVQAKQVFPANSQSRKVAKAAKVKAKSTHARGRIGRLYRSPSGLSGHSSDTTFSPGPEESLPPPTVKKAPRKTKKRKKILQAGEGRLPGCLGKPKPEEVQDSSSPHAGHPSDEPY</sequence>
<feature type="compositionally biased region" description="Basic residues" evidence="2">
    <location>
        <begin position="525"/>
        <end position="545"/>
    </location>
</feature>
<evidence type="ECO:0000313" key="3">
    <source>
        <dbReference type="EMBL" id="CAI3979100.1"/>
    </source>
</evidence>
<dbReference type="InterPro" id="IPR011990">
    <property type="entry name" value="TPR-like_helical_dom_sf"/>
</dbReference>
<dbReference type="EMBL" id="CAMXCT020000458">
    <property type="protein sequence ID" value="CAL1132475.1"/>
    <property type="molecule type" value="Genomic_DNA"/>
</dbReference>
<reference evidence="4" key="2">
    <citation type="submission" date="2024-04" db="EMBL/GenBank/DDBJ databases">
        <authorList>
            <person name="Chen Y."/>
            <person name="Shah S."/>
            <person name="Dougan E. K."/>
            <person name="Thang M."/>
            <person name="Chan C."/>
        </authorList>
    </citation>
    <scope>NUCLEOTIDE SEQUENCE [LARGE SCALE GENOMIC DNA]</scope>
</reference>
<keyword evidence="1" id="KW-0677">Repeat</keyword>
<dbReference type="OrthoDB" id="772568at2759"/>
<evidence type="ECO:0000313" key="5">
    <source>
        <dbReference type="EMBL" id="CAL4766412.1"/>
    </source>
</evidence>
<organism evidence="3">
    <name type="scientific">Cladocopium goreaui</name>
    <dbReference type="NCBI Taxonomy" id="2562237"/>
    <lineage>
        <taxon>Eukaryota</taxon>
        <taxon>Sar</taxon>
        <taxon>Alveolata</taxon>
        <taxon>Dinophyceae</taxon>
        <taxon>Suessiales</taxon>
        <taxon>Symbiodiniaceae</taxon>
        <taxon>Cladocopium</taxon>
    </lineage>
</organism>
<keyword evidence="6" id="KW-1185">Reference proteome</keyword>
<name>A0A9P1FLS0_9DINO</name>
<proteinExistence type="predicted"/>
<evidence type="ECO:0000256" key="1">
    <source>
        <dbReference type="ARBA" id="ARBA00022737"/>
    </source>
</evidence>
<dbReference type="EMBL" id="CAMXCT010000458">
    <property type="protein sequence ID" value="CAI3979100.1"/>
    <property type="molecule type" value="Genomic_DNA"/>
</dbReference>
<feature type="region of interest" description="Disordered" evidence="2">
    <location>
        <begin position="519"/>
        <end position="624"/>
    </location>
</feature>
<evidence type="ECO:0000313" key="4">
    <source>
        <dbReference type="EMBL" id="CAL1132475.1"/>
    </source>
</evidence>
<feature type="compositionally biased region" description="Polar residues" evidence="2">
    <location>
        <begin position="551"/>
        <end position="563"/>
    </location>
</feature>
<evidence type="ECO:0000313" key="6">
    <source>
        <dbReference type="Proteomes" id="UP001152797"/>
    </source>
</evidence>
<gene>
    <name evidence="3" type="ORF">C1SCF055_LOCUS7077</name>
</gene>
<comment type="caution">
    <text evidence="3">The sequence shown here is derived from an EMBL/GenBank/DDBJ whole genome shotgun (WGS) entry which is preliminary data.</text>
</comment>
<reference evidence="3" key="1">
    <citation type="submission" date="2022-10" db="EMBL/GenBank/DDBJ databases">
        <authorList>
            <person name="Chen Y."/>
            <person name="Dougan E. K."/>
            <person name="Chan C."/>
            <person name="Rhodes N."/>
            <person name="Thang M."/>
        </authorList>
    </citation>
    <scope>NUCLEOTIDE SEQUENCE</scope>
</reference>
<feature type="region of interest" description="Disordered" evidence="2">
    <location>
        <begin position="479"/>
        <end position="507"/>
    </location>
</feature>
<dbReference type="Gene3D" id="1.25.40.10">
    <property type="entry name" value="Tetratricopeptide repeat domain"/>
    <property type="match status" value="3"/>
</dbReference>
<accession>A0A9P1FLS0</accession>
<dbReference type="PANTHER" id="PTHR47447">
    <property type="entry name" value="OS03G0856100 PROTEIN"/>
    <property type="match status" value="1"/>
</dbReference>
<dbReference type="Proteomes" id="UP001152797">
    <property type="component" value="Unassembled WGS sequence"/>
</dbReference>
<dbReference type="EMBL" id="CAMXCT030000458">
    <property type="protein sequence ID" value="CAL4766412.1"/>
    <property type="molecule type" value="Genomic_DNA"/>
</dbReference>
<feature type="compositionally biased region" description="Basic residues" evidence="2">
    <location>
        <begin position="577"/>
        <end position="588"/>
    </location>
</feature>
<dbReference type="AlphaFoldDB" id="A0A9P1FLS0"/>
<protein>
    <submittedName>
        <fullName evidence="5">Pentatricopeptide repeat-containing protein At3g29290 (Protein EMBRYO DEFECTIVE 2076)</fullName>
    </submittedName>
</protein>
<evidence type="ECO:0000256" key="2">
    <source>
        <dbReference type="SAM" id="MobiDB-lite"/>
    </source>
</evidence>